<evidence type="ECO:0000313" key="6">
    <source>
        <dbReference type="EMBL" id="AKI98367.1"/>
    </source>
</evidence>
<keyword evidence="6" id="KW-0808">Transferase</keyword>
<dbReference type="PANTHER" id="PTHR42743">
    <property type="entry name" value="AMINO-ACID AMINOTRANSFERASE"/>
    <property type="match status" value="1"/>
</dbReference>
<dbReference type="KEGG" id="kpf:IX53_10155"/>
<dbReference type="InterPro" id="IPR036038">
    <property type="entry name" value="Aminotransferase-like"/>
</dbReference>
<dbReference type="Pfam" id="PF01063">
    <property type="entry name" value="Aminotran_4"/>
    <property type="match status" value="1"/>
</dbReference>
<dbReference type="GO" id="GO:0046394">
    <property type="term" value="P:carboxylic acid biosynthetic process"/>
    <property type="evidence" value="ECO:0007669"/>
    <property type="project" value="UniProtKB-ARBA"/>
</dbReference>
<evidence type="ECO:0000256" key="1">
    <source>
        <dbReference type="ARBA" id="ARBA00001933"/>
    </source>
</evidence>
<dbReference type="PANTHER" id="PTHR42743:SF4">
    <property type="entry name" value="BRANCHED-CHAIN-AMINO-ACID AMINOTRANSFERASE-RELATED"/>
    <property type="match status" value="1"/>
</dbReference>
<evidence type="ECO:0000256" key="3">
    <source>
        <dbReference type="ARBA" id="ARBA00022898"/>
    </source>
</evidence>
<evidence type="ECO:0000256" key="2">
    <source>
        <dbReference type="ARBA" id="ARBA00009320"/>
    </source>
</evidence>
<dbReference type="InterPro" id="IPR001544">
    <property type="entry name" value="Aminotrans_IV"/>
</dbReference>
<dbReference type="AlphaFoldDB" id="A0A0G2Z9Y2"/>
<dbReference type="PROSITE" id="PS00770">
    <property type="entry name" value="AA_TRANSFER_CLASS_4"/>
    <property type="match status" value="1"/>
</dbReference>
<dbReference type="GO" id="GO:0008483">
    <property type="term" value="F:transaminase activity"/>
    <property type="evidence" value="ECO:0007669"/>
    <property type="project" value="UniProtKB-KW"/>
</dbReference>
<dbReference type="EMBL" id="CP011232">
    <property type="protein sequence ID" value="AKI98367.1"/>
    <property type="molecule type" value="Genomic_DNA"/>
</dbReference>
<comment type="cofactor">
    <cofactor evidence="1 5">
        <name>pyridoxal 5'-phosphate</name>
        <dbReference type="ChEBI" id="CHEBI:597326"/>
    </cofactor>
</comment>
<evidence type="ECO:0000256" key="4">
    <source>
        <dbReference type="RuleBase" id="RU004106"/>
    </source>
</evidence>
<dbReference type="PATRIC" id="fig|1330330.3.peg.2064"/>
<dbReference type="InterPro" id="IPR043131">
    <property type="entry name" value="BCAT-like_N"/>
</dbReference>
<accession>A0A0G2Z9Y2</accession>
<dbReference type="Gene3D" id="3.30.470.10">
    <property type="match status" value="1"/>
</dbReference>
<organism evidence="6 7">
    <name type="scientific">Kosmotoga pacifica</name>
    <dbReference type="NCBI Taxonomy" id="1330330"/>
    <lineage>
        <taxon>Bacteria</taxon>
        <taxon>Thermotogati</taxon>
        <taxon>Thermotogota</taxon>
        <taxon>Thermotogae</taxon>
        <taxon>Kosmotogales</taxon>
        <taxon>Kosmotogaceae</taxon>
        <taxon>Kosmotoga</taxon>
    </lineage>
</organism>
<dbReference type="Proteomes" id="UP000035159">
    <property type="component" value="Chromosome"/>
</dbReference>
<keyword evidence="7" id="KW-1185">Reference proteome</keyword>
<keyword evidence="3 5" id="KW-0663">Pyridoxal phosphate</keyword>
<dbReference type="InterPro" id="IPR018300">
    <property type="entry name" value="Aminotrans_IV_CS"/>
</dbReference>
<dbReference type="CDD" id="cd00449">
    <property type="entry name" value="PLPDE_IV"/>
    <property type="match status" value="1"/>
</dbReference>
<keyword evidence="6" id="KW-0032">Aminotransferase</keyword>
<name>A0A0G2Z9Y2_9BACT</name>
<sequence>MANQWQFDEDTSINIKSEWFIKGLLLYEVVRTYNRLPFALKKHYDRLLNSAKLIGIEDGIPDFEKLVSLVMEGIERNKVDGELRIRIVLAGKNFLLLFEKLPEMSKDIYELGVKVGISPFIRPSEAIVPGMIKLIGTPWSFLTRTHLGDCYDLLLLNERGELCEGSFTNVFLVRDEKLITPHESSGLLPGITRENVLELARAMEMEVEVRRVMSWELFIADEVFLTHTSAGIVPVRRIENKILIEEFPDGYTRILMDNFEGYVMTKEDNWKGISF</sequence>
<comment type="similarity">
    <text evidence="2 4">Belongs to the class-IV pyridoxal-phosphate-dependent aminotransferase family.</text>
</comment>
<dbReference type="InterPro" id="IPR043132">
    <property type="entry name" value="BCAT-like_C"/>
</dbReference>
<reference evidence="6 7" key="1">
    <citation type="submission" date="2015-04" db="EMBL/GenBank/DDBJ databases">
        <title>Complete Genome Sequence of Kosmotoga pacifica SLHLJ1.</title>
        <authorList>
            <person name="Jiang L.J."/>
            <person name="Shao Z.Z."/>
            <person name="Jebbar M."/>
        </authorList>
    </citation>
    <scope>NUCLEOTIDE SEQUENCE [LARGE SCALE GENOMIC DNA]</scope>
    <source>
        <strain evidence="6 7">SLHLJ1</strain>
    </source>
</reference>
<dbReference type="SUPFAM" id="SSF56752">
    <property type="entry name" value="D-aminoacid aminotransferase-like PLP-dependent enzymes"/>
    <property type="match status" value="1"/>
</dbReference>
<gene>
    <name evidence="6" type="ORF">IX53_10155</name>
</gene>
<dbReference type="STRING" id="1330330.IX53_10155"/>
<dbReference type="InterPro" id="IPR050571">
    <property type="entry name" value="Class-IV_PLP-Dep_Aminotrnsfr"/>
</dbReference>
<proteinExistence type="inferred from homology"/>
<dbReference type="Gene3D" id="3.20.10.10">
    <property type="entry name" value="D-amino Acid Aminotransferase, subunit A, domain 2"/>
    <property type="match status" value="1"/>
</dbReference>
<protein>
    <submittedName>
        <fullName evidence="6">Aminotransferase class IV</fullName>
    </submittedName>
</protein>
<evidence type="ECO:0000313" key="7">
    <source>
        <dbReference type="Proteomes" id="UP000035159"/>
    </source>
</evidence>
<evidence type="ECO:0000256" key="5">
    <source>
        <dbReference type="RuleBase" id="RU004516"/>
    </source>
</evidence>